<evidence type="ECO:0000256" key="2">
    <source>
        <dbReference type="SAM" id="MobiDB-lite"/>
    </source>
</evidence>
<name>A0A3M7QYQ4_BRAPC</name>
<keyword evidence="1" id="KW-0175">Coiled coil</keyword>
<dbReference type="Gene3D" id="3.30.70.330">
    <property type="match status" value="1"/>
</dbReference>
<accession>A0A3M7QYQ4</accession>
<dbReference type="AlphaFoldDB" id="A0A3M7QYQ4"/>
<feature type="coiled-coil region" evidence="1">
    <location>
        <begin position="203"/>
        <end position="234"/>
    </location>
</feature>
<dbReference type="PANTHER" id="PTHR21678:SF0">
    <property type="entry name" value="C3H1-TYPE DOMAIN-CONTAINING PROTEIN"/>
    <property type="match status" value="1"/>
</dbReference>
<dbReference type="EMBL" id="REGN01004705">
    <property type="protein sequence ID" value="RNA16433.1"/>
    <property type="molecule type" value="Genomic_DNA"/>
</dbReference>
<feature type="region of interest" description="Disordered" evidence="2">
    <location>
        <begin position="45"/>
        <end position="65"/>
    </location>
</feature>
<proteinExistence type="predicted"/>
<protein>
    <submittedName>
        <fullName evidence="3">Coiled-coil domain-containing R3HCC1L</fullName>
    </submittedName>
</protein>
<feature type="region of interest" description="Disordered" evidence="2">
    <location>
        <begin position="1"/>
        <end position="27"/>
    </location>
</feature>
<evidence type="ECO:0000313" key="3">
    <source>
        <dbReference type="EMBL" id="RNA16433.1"/>
    </source>
</evidence>
<sequence>MSENDENVAPLTNGSENNENEWEKLYDDEGKCLSSELEKLNLKLGDEEEEVKEKKNKNDDKKLPKSEGKKIDYLKFEPKSIDEDENWEKPAYGHILEIYDFPVSFKNENIISAFKDERGNQNLSLKWVDDTHCLGIFSNEAEAQKALKIQTGIIKVRPLSEASIECKRMAKRKLDFLKPFKPRPQTSSFVASRLIGQSLGISNMLSKDKLKTERDKIKQAKEKLEKEKDFKESIWNGN</sequence>
<gene>
    <name evidence="3" type="ORF">BpHYR1_017851</name>
</gene>
<reference evidence="3 4" key="1">
    <citation type="journal article" date="2018" name="Sci. Rep.">
        <title>Genomic signatures of local adaptation to the degree of environmental predictability in rotifers.</title>
        <authorList>
            <person name="Franch-Gras L."/>
            <person name="Hahn C."/>
            <person name="Garcia-Roger E.M."/>
            <person name="Carmona M.J."/>
            <person name="Serra M."/>
            <person name="Gomez A."/>
        </authorList>
    </citation>
    <scope>NUCLEOTIDE SEQUENCE [LARGE SCALE GENOMIC DNA]</scope>
    <source>
        <strain evidence="3">HYR1</strain>
    </source>
</reference>
<dbReference type="Proteomes" id="UP000276133">
    <property type="component" value="Unassembled WGS sequence"/>
</dbReference>
<dbReference type="InterPro" id="IPR039884">
    <property type="entry name" value="R3HC1/R3HCL"/>
</dbReference>
<keyword evidence="4" id="KW-1185">Reference proteome</keyword>
<evidence type="ECO:0000256" key="1">
    <source>
        <dbReference type="SAM" id="Coils"/>
    </source>
</evidence>
<dbReference type="PANTHER" id="PTHR21678">
    <property type="entry name" value="GROWTH INHIBITION AND DIFFERENTIATION RELATED PROTEIN 88"/>
    <property type="match status" value="1"/>
</dbReference>
<dbReference type="OrthoDB" id="5418203at2759"/>
<evidence type="ECO:0000313" key="4">
    <source>
        <dbReference type="Proteomes" id="UP000276133"/>
    </source>
</evidence>
<dbReference type="InterPro" id="IPR012677">
    <property type="entry name" value="Nucleotide-bd_a/b_plait_sf"/>
</dbReference>
<organism evidence="3 4">
    <name type="scientific">Brachionus plicatilis</name>
    <name type="common">Marine rotifer</name>
    <name type="synonym">Brachionus muelleri</name>
    <dbReference type="NCBI Taxonomy" id="10195"/>
    <lineage>
        <taxon>Eukaryota</taxon>
        <taxon>Metazoa</taxon>
        <taxon>Spiralia</taxon>
        <taxon>Gnathifera</taxon>
        <taxon>Rotifera</taxon>
        <taxon>Eurotatoria</taxon>
        <taxon>Monogononta</taxon>
        <taxon>Pseudotrocha</taxon>
        <taxon>Ploima</taxon>
        <taxon>Brachionidae</taxon>
        <taxon>Brachionus</taxon>
    </lineage>
</organism>
<comment type="caution">
    <text evidence="3">The sequence shown here is derived from an EMBL/GenBank/DDBJ whole genome shotgun (WGS) entry which is preliminary data.</text>
</comment>